<feature type="chain" id="PRO_5012036465" evidence="7">
    <location>
        <begin position="17"/>
        <end position="249"/>
    </location>
</feature>
<evidence type="ECO:0000256" key="1">
    <source>
        <dbReference type="ARBA" id="ARBA00004613"/>
    </source>
</evidence>
<dbReference type="GO" id="GO:0016485">
    <property type="term" value="P:protein processing"/>
    <property type="evidence" value="ECO:0007669"/>
    <property type="project" value="UniProtKB-ARBA"/>
</dbReference>
<evidence type="ECO:0000256" key="2">
    <source>
        <dbReference type="ARBA" id="ARBA00022525"/>
    </source>
</evidence>
<keyword evidence="10" id="KW-1185">Reference proteome</keyword>
<dbReference type="FunFam" id="2.40.10.10:FF:000047">
    <property type="entry name" value="Trypsin eta"/>
    <property type="match status" value="1"/>
</dbReference>
<dbReference type="PRINTS" id="PR00722">
    <property type="entry name" value="CHYMOTRYPSIN"/>
</dbReference>
<keyword evidence="6" id="KW-0378">Hydrolase</keyword>
<keyword evidence="2" id="KW-0964">Secreted</keyword>
<dbReference type="Pfam" id="PF00089">
    <property type="entry name" value="Trypsin"/>
    <property type="match status" value="1"/>
</dbReference>
<dbReference type="STRING" id="158441.A0A226D5J2"/>
<dbReference type="PANTHER" id="PTHR24252">
    <property type="entry name" value="ACROSIN-RELATED"/>
    <property type="match status" value="1"/>
</dbReference>
<dbReference type="EMBL" id="LNIX01000035">
    <property type="protein sequence ID" value="OXA40118.1"/>
    <property type="molecule type" value="Genomic_DNA"/>
</dbReference>
<sequence>MKVALVILGVVGVVLAGPALRQQPPERIVGGTEATRGEFPWIVTIQVGSHICGGSIVNANWIVTAAHCADYAANRYTIIGGEHNLNTNQGSEQSRTVAQIIKHPSYNPSTYANDIALMRLSSPFTFGTYVRAANLPASGAGVSGNLVVCGWGTTSQGGSLSALLLKVTVPFVNTATCQQAYGSQIVPGMICAGTGGRDSCQGDSGGPLHSGTTLVGIVSWGYGCAVAGYPGVYASVPYYRNWISQHTGT</sequence>
<evidence type="ECO:0000313" key="9">
    <source>
        <dbReference type="EMBL" id="OXA40118.1"/>
    </source>
</evidence>
<organism evidence="9 10">
    <name type="scientific">Folsomia candida</name>
    <name type="common">Springtail</name>
    <dbReference type="NCBI Taxonomy" id="158441"/>
    <lineage>
        <taxon>Eukaryota</taxon>
        <taxon>Metazoa</taxon>
        <taxon>Ecdysozoa</taxon>
        <taxon>Arthropoda</taxon>
        <taxon>Hexapoda</taxon>
        <taxon>Collembola</taxon>
        <taxon>Entomobryomorpha</taxon>
        <taxon>Isotomoidea</taxon>
        <taxon>Isotomidae</taxon>
        <taxon>Proisotominae</taxon>
        <taxon>Folsomia</taxon>
    </lineage>
</organism>
<feature type="domain" description="Peptidase S1" evidence="8">
    <location>
        <begin position="28"/>
        <end position="248"/>
    </location>
</feature>
<reference evidence="9 10" key="1">
    <citation type="submission" date="2015-12" db="EMBL/GenBank/DDBJ databases">
        <title>The genome of Folsomia candida.</title>
        <authorList>
            <person name="Faddeeva A."/>
            <person name="Derks M.F."/>
            <person name="Anvar Y."/>
            <person name="Smit S."/>
            <person name="Van Straalen N."/>
            <person name="Roelofs D."/>
        </authorList>
    </citation>
    <scope>NUCLEOTIDE SEQUENCE [LARGE SCALE GENOMIC DNA]</scope>
    <source>
        <strain evidence="9 10">VU population</strain>
        <tissue evidence="9">Whole body</tissue>
    </source>
</reference>
<dbReference type="InterPro" id="IPR043504">
    <property type="entry name" value="Peptidase_S1_PA_chymotrypsin"/>
</dbReference>
<dbReference type="InterPro" id="IPR009003">
    <property type="entry name" value="Peptidase_S1_PA"/>
</dbReference>
<dbReference type="Gene3D" id="2.40.10.10">
    <property type="entry name" value="Trypsin-like serine proteases"/>
    <property type="match status" value="1"/>
</dbReference>
<evidence type="ECO:0000256" key="3">
    <source>
        <dbReference type="ARBA" id="ARBA00022670"/>
    </source>
</evidence>
<keyword evidence="4 6" id="KW-0720">Serine protease</keyword>
<dbReference type="SMART" id="SM00020">
    <property type="entry name" value="Tryp_SPc"/>
    <property type="match status" value="1"/>
</dbReference>
<keyword evidence="3 6" id="KW-0645">Protease</keyword>
<dbReference type="PROSITE" id="PS50240">
    <property type="entry name" value="TRYPSIN_DOM"/>
    <property type="match status" value="1"/>
</dbReference>
<dbReference type="SUPFAM" id="SSF50494">
    <property type="entry name" value="Trypsin-like serine proteases"/>
    <property type="match status" value="1"/>
</dbReference>
<proteinExistence type="predicted"/>
<dbReference type="InterPro" id="IPR018114">
    <property type="entry name" value="TRYPSIN_HIS"/>
</dbReference>
<dbReference type="InterPro" id="IPR001254">
    <property type="entry name" value="Trypsin_dom"/>
</dbReference>
<dbReference type="PANTHER" id="PTHR24252:SF7">
    <property type="entry name" value="HYALIN"/>
    <property type="match status" value="1"/>
</dbReference>
<dbReference type="PROSITE" id="PS00134">
    <property type="entry name" value="TRYPSIN_HIS"/>
    <property type="match status" value="1"/>
</dbReference>
<feature type="signal peptide" evidence="7">
    <location>
        <begin position="1"/>
        <end position="16"/>
    </location>
</feature>
<evidence type="ECO:0000256" key="6">
    <source>
        <dbReference type="RuleBase" id="RU363034"/>
    </source>
</evidence>
<dbReference type="Proteomes" id="UP000198287">
    <property type="component" value="Unassembled WGS sequence"/>
</dbReference>
<dbReference type="AlphaFoldDB" id="A0A226D5J2"/>
<dbReference type="InterPro" id="IPR033116">
    <property type="entry name" value="TRYPSIN_SER"/>
</dbReference>
<keyword evidence="5" id="KW-1015">Disulfide bond</keyword>
<name>A0A226D5J2_FOLCA</name>
<dbReference type="InterPro" id="IPR001314">
    <property type="entry name" value="Peptidase_S1A"/>
</dbReference>
<dbReference type="CDD" id="cd00190">
    <property type="entry name" value="Tryp_SPc"/>
    <property type="match status" value="1"/>
</dbReference>
<evidence type="ECO:0000256" key="7">
    <source>
        <dbReference type="SAM" id="SignalP"/>
    </source>
</evidence>
<dbReference type="GO" id="GO:0004252">
    <property type="term" value="F:serine-type endopeptidase activity"/>
    <property type="evidence" value="ECO:0007669"/>
    <property type="project" value="InterPro"/>
</dbReference>
<protein>
    <submittedName>
        <fullName evidence="9">Trypsin-1</fullName>
    </submittedName>
</protein>
<evidence type="ECO:0000256" key="4">
    <source>
        <dbReference type="ARBA" id="ARBA00022825"/>
    </source>
</evidence>
<dbReference type="OMA" id="NTQANDV"/>
<comment type="subcellular location">
    <subcellularLocation>
        <location evidence="1">Secreted</location>
    </subcellularLocation>
</comment>
<evidence type="ECO:0000259" key="8">
    <source>
        <dbReference type="PROSITE" id="PS50240"/>
    </source>
</evidence>
<evidence type="ECO:0000313" key="10">
    <source>
        <dbReference type="Proteomes" id="UP000198287"/>
    </source>
</evidence>
<gene>
    <name evidence="9" type="ORF">Fcan01_25121</name>
</gene>
<accession>A0A226D5J2</accession>
<dbReference type="GO" id="GO:0005576">
    <property type="term" value="C:extracellular region"/>
    <property type="evidence" value="ECO:0007669"/>
    <property type="project" value="UniProtKB-SubCell"/>
</dbReference>
<comment type="caution">
    <text evidence="9">The sequence shown here is derived from an EMBL/GenBank/DDBJ whole genome shotgun (WGS) entry which is preliminary data.</text>
</comment>
<keyword evidence="7" id="KW-0732">Signal</keyword>
<dbReference type="OrthoDB" id="10059102at2759"/>
<dbReference type="PROSITE" id="PS00135">
    <property type="entry name" value="TRYPSIN_SER"/>
    <property type="match status" value="1"/>
</dbReference>
<evidence type="ECO:0000256" key="5">
    <source>
        <dbReference type="ARBA" id="ARBA00023157"/>
    </source>
</evidence>